<dbReference type="PANTHER" id="PTHR22916">
    <property type="entry name" value="GLYCOSYLTRANSFERASE"/>
    <property type="match status" value="1"/>
</dbReference>
<dbReference type="Pfam" id="PF00535">
    <property type="entry name" value="Glycos_transf_2"/>
    <property type="match status" value="1"/>
</dbReference>
<dbReference type="Proteomes" id="UP000706151">
    <property type="component" value="Unassembled WGS sequence"/>
</dbReference>
<dbReference type="AlphaFoldDB" id="A0A935TA87"/>
<dbReference type="Gene3D" id="3.90.550.10">
    <property type="entry name" value="Spore Coat Polysaccharide Biosynthesis Protein SpsA, Chain A"/>
    <property type="match status" value="1"/>
</dbReference>
<dbReference type="GO" id="GO:0016758">
    <property type="term" value="F:hexosyltransferase activity"/>
    <property type="evidence" value="ECO:0007669"/>
    <property type="project" value="UniProtKB-ARBA"/>
</dbReference>
<sequence>MNPTFSIIMTSYNYAPYIAAAIESVLCQTFEDWEMVIIDDCSHDCSWEIIEKYRDPRISVHRQLVNQGACAAYNRGFSLAQGENIACLDSDDVFMPCKLARQAEFLVDHPEVDICGTFVTEIDRGGLAKSQGNPFADWFNALVDLNDPATWLWENHLCHSGSVIRRKCHARIGEFDNHLVYTPDWQFWLRALLSGARFEVIDEPLVGYRNHGNNITDRNVAQAILEHAETAASILLPWLRAQGRRDLIDKTLLGFLTHPAVVSENALQDGLEQRLLVGSALDVTAAAIMRLAIRFQTELFAKEAYVLDVREGKDWLESEWKATKAELLAKDAQLAAVLAGTERDE</sequence>
<organism evidence="2 3">
    <name type="scientific">Candidatus Accumulibacter affinis</name>
    <dbReference type="NCBI Taxonomy" id="2954384"/>
    <lineage>
        <taxon>Bacteria</taxon>
        <taxon>Pseudomonadati</taxon>
        <taxon>Pseudomonadota</taxon>
        <taxon>Betaproteobacteria</taxon>
        <taxon>Candidatus Accumulibacter</taxon>
    </lineage>
</organism>
<dbReference type="InterPro" id="IPR001173">
    <property type="entry name" value="Glyco_trans_2-like"/>
</dbReference>
<dbReference type="PANTHER" id="PTHR22916:SF3">
    <property type="entry name" value="UDP-GLCNAC:BETAGAL BETA-1,3-N-ACETYLGLUCOSAMINYLTRANSFERASE-LIKE PROTEIN 1"/>
    <property type="match status" value="1"/>
</dbReference>
<reference evidence="2 3" key="1">
    <citation type="submission" date="2020-10" db="EMBL/GenBank/DDBJ databases">
        <title>Connecting structure to function with the recovery of over 1000 high-quality activated sludge metagenome-assembled genomes encoding full-length rRNA genes using long-read sequencing.</title>
        <authorList>
            <person name="Singleton C.M."/>
            <person name="Petriglieri F."/>
            <person name="Kristensen J.M."/>
            <person name="Kirkegaard R.H."/>
            <person name="Michaelsen T.Y."/>
            <person name="Andersen M.H."/>
            <person name="Karst S.M."/>
            <person name="Dueholm M.S."/>
            <person name="Nielsen P.H."/>
            <person name="Albertsen M."/>
        </authorList>
    </citation>
    <scope>NUCLEOTIDE SEQUENCE [LARGE SCALE GENOMIC DNA]</scope>
    <source>
        <strain evidence="2">Fred_18-Q3-R57-64_BAT3C.720</strain>
    </source>
</reference>
<feature type="domain" description="Glycosyltransferase 2-like" evidence="1">
    <location>
        <begin position="6"/>
        <end position="169"/>
    </location>
</feature>
<comment type="caution">
    <text evidence="2">The sequence shown here is derived from an EMBL/GenBank/DDBJ whole genome shotgun (WGS) entry which is preliminary data.</text>
</comment>
<gene>
    <name evidence="2" type="ORF">IPK02_06880</name>
</gene>
<proteinExistence type="predicted"/>
<evidence type="ECO:0000313" key="2">
    <source>
        <dbReference type="EMBL" id="MBK7953702.1"/>
    </source>
</evidence>
<protein>
    <submittedName>
        <fullName evidence="2">Glycosyltransferase</fullName>
    </submittedName>
</protein>
<dbReference type="InterPro" id="IPR029044">
    <property type="entry name" value="Nucleotide-diphossugar_trans"/>
</dbReference>
<dbReference type="SUPFAM" id="SSF53448">
    <property type="entry name" value="Nucleotide-diphospho-sugar transferases"/>
    <property type="match status" value="1"/>
</dbReference>
<evidence type="ECO:0000259" key="1">
    <source>
        <dbReference type="Pfam" id="PF00535"/>
    </source>
</evidence>
<dbReference type="EMBL" id="JADJOT010000007">
    <property type="protein sequence ID" value="MBK7953702.1"/>
    <property type="molecule type" value="Genomic_DNA"/>
</dbReference>
<accession>A0A935TA87</accession>
<name>A0A935TA87_9PROT</name>
<evidence type="ECO:0000313" key="3">
    <source>
        <dbReference type="Proteomes" id="UP000706151"/>
    </source>
</evidence>